<sequence length="131" mass="14287">MKIKTGGLPGPGGGQENSLTLVEEDRMEEAGFWGFLNEDRGPGHEWCCFIGISAAGREVEFSRAARPARGSRRSQVQCHHTARCRHLESQSCEQRFCTRPAELRCPVGPGTSGLKSGVGGTCTRHPMSTWN</sequence>
<proteinExistence type="predicted"/>
<name>A0AC60A1N4_RANTA</name>
<gene>
    <name evidence="1" type="ORF">MRATA1EN22A_LOCUS25814</name>
</gene>
<evidence type="ECO:0000313" key="2">
    <source>
        <dbReference type="Proteomes" id="UP001162501"/>
    </source>
</evidence>
<reference evidence="1" key="1">
    <citation type="submission" date="2023-05" db="EMBL/GenBank/DDBJ databases">
        <authorList>
            <consortium name="ELIXIR-Norway"/>
        </authorList>
    </citation>
    <scope>NUCLEOTIDE SEQUENCE</scope>
</reference>
<accession>A0AC60A1N4</accession>
<dbReference type="EMBL" id="OX596090">
    <property type="protein sequence ID" value="CAN0544401.1"/>
    <property type="molecule type" value="Genomic_DNA"/>
</dbReference>
<evidence type="ECO:0000313" key="1">
    <source>
        <dbReference type="EMBL" id="CAN0544401.1"/>
    </source>
</evidence>
<dbReference type="Proteomes" id="UP001162501">
    <property type="component" value="Chromosome 6"/>
</dbReference>
<reference evidence="1" key="2">
    <citation type="submission" date="2025-03" db="EMBL/GenBank/DDBJ databases">
        <authorList>
            <consortium name="ELIXIR-Norway"/>
            <consortium name="Elixir Norway"/>
        </authorList>
    </citation>
    <scope>NUCLEOTIDE SEQUENCE</scope>
</reference>
<organism evidence="1 2">
    <name type="scientific">Rangifer tarandus platyrhynchus</name>
    <name type="common">Svalbard reindeer</name>
    <dbReference type="NCBI Taxonomy" id="3082113"/>
    <lineage>
        <taxon>Eukaryota</taxon>
        <taxon>Metazoa</taxon>
        <taxon>Chordata</taxon>
        <taxon>Craniata</taxon>
        <taxon>Vertebrata</taxon>
        <taxon>Euteleostomi</taxon>
        <taxon>Mammalia</taxon>
        <taxon>Eutheria</taxon>
        <taxon>Laurasiatheria</taxon>
        <taxon>Artiodactyla</taxon>
        <taxon>Ruminantia</taxon>
        <taxon>Pecora</taxon>
        <taxon>Cervidae</taxon>
        <taxon>Odocoileinae</taxon>
        <taxon>Rangifer</taxon>
    </lineage>
</organism>
<protein>
    <submittedName>
        <fullName evidence="1">Uncharacterized protein</fullName>
    </submittedName>
</protein>